<name>A0A2N5H8K5_9BACI</name>
<sequence length="85" mass="9277">MKFNNNKEVLNFKLKGGKSLARDNSNSKFAKESSKTGEVNQPLMSTGTTEPSFDWVPNETNATTAPNIGDTVIGEKERNGSNDIK</sequence>
<proteinExistence type="predicted"/>
<gene>
    <name evidence="2" type="ORF">CVD27_23165</name>
</gene>
<keyword evidence="3" id="KW-1185">Reference proteome</keyword>
<evidence type="ECO:0000313" key="3">
    <source>
        <dbReference type="Proteomes" id="UP000234950"/>
    </source>
</evidence>
<organism evidence="2 3">
    <name type="scientific">Neobacillus cucumis</name>
    <dbReference type="NCBI Taxonomy" id="1740721"/>
    <lineage>
        <taxon>Bacteria</taxon>
        <taxon>Bacillati</taxon>
        <taxon>Bacillota</taxon>
        <taxon>Bacilli</taxon>
        <taxon>Bacillales</taxon>
        <taxon>Bacillaceae</taxon>
        <taxon>Neobacillus</taxon>
    </lineage>
</organism>
<reference evidence="2 3" key="1">
    <citation type="submission" date="2017-11" db="EMBL/GenBank/DDBJ databases">
        <title>Comparitive Functional Genomics of Dry Heat Resistant strains isolated from the Viking Spacecraft.</title>
        <authorList>
            <person name="Seuylemezian A."/>
            <person name="Cooper K."/>
            <person name="Vaishampayan P."/>
        </authorList>
    </citation>
    <scope>NUCLEOTIDE SEQUENCE [LARGE SCALE GENOMIC DNA]</scope>
    <source>
        <strain evidence="2 3">V32-6</strain>
    </source>
</reference>
<feature type="compositionally biased region" description="Polar residues" evidence="1">
    <location>
        <begin position="36"/>
        <end position="51"/>
    </location>
</feature>
<dbReference type="EMBL" id="PGVE01000088">
    <property type="protein sequence ID" value="PLS01852.1"/>
    <property type="molecule type" value="Genomic_DNA"/>
</dbReference>
<feature type="region of interest" description="Disordered" evidence="1">
    <location>
        <begin position="16"/>
        <end position="85"/>
    </location>
</feature>
<feature type="compositionally biased region" description="Basic and acidic residues" evidence="1">
    <location>
        <begin position="73"/>
        <end position="85"/>
    </location>
</feature>
<dbReference type="Proteomes" id="UP000234950">
    <property type="component" value="Unassembled WGS sequence"/>
</dbReference>
<comment type="caution">
    <text evidence="2">The sequence shown here is derived from an EMBL/GenBank/DDBJ whole genome shotgun (WGS) entry which is preliminary data.</text>
</comment>
<protein>
    <submittedName>
        <fullName evidence="2">Uncharacterized protein</fullName>
    </submittedName>
</protein>
<dbReference type="AlphaFoldDB" id="A0A2N5H8K5"/>
<accession>A0A2N5H8K5</accession>
<evidence type="ECO:0000256" key="1">
    <source>
        <dbReference type="SAM" id="MobiDB-lite"/>
    </source>
</evidence>
<evidence type="ECO:0000313" key="2">
    <source>
        <dbReference type="EMBL" id="PLS01852.1"/>
    </source>
</evidence>